<keyword evidence="1" id="KW-0812">Transmembrane</keyword>
<dbReference type="GO" id="GO:0032051">
    <property type="term" value="F:clathrin light chain binding"/>
    <property type="evidence" value="ECO:0007669"/>
    <property type="project" value="TreeGrafter"/>
</dbReference>
<keyword evidence="1" id="KW-1133">Transmembrane helix</keyword>
<protein>
    <submittedName>
        <fullName evidence="2">Clathrin heavy chain 2-like</fullName>
    </submittedName>
</protein>
<dbReference type="GO" id="GO:0009506">
    <property type="term" value="C:plasmodesma"/>
    <property type="evidence" value="ECO:0007669"/>
    <property type="project" value="TreeGrafter"/>
</dbReference>
<dbReference type="GO" id="GO:0006886">
    <property type="term" value="P:intracellular protein transport"/>
    <property type="evidence" value="ECO:0007669"/>
    <property type="project" value="InterPro"/>
</dbReference>
<reference evidence="2 3" key="1">
    <citation type="journal article" date="2018" name="Front. Plant Sci.">
        <title>Red Clover (Trifolium pratense) and Zigzag Clover (T. medium) - A Picture of Genomic Similarities and Differences.</title>
        <authorList>
            <person name="Dluhosova J."/>
            <person name="Istvanek J."/>
            <person name="Nedelnik J."/>
            <person name="Repkova J."/>
        </authorList>
    </citation>
    <scope>NUCLEOTIDE SEQUENCE [LARGE SCALE GENOMIC DNA]</scope>
    <source>
        <strain evidence="3">cv. 10/8</strain>
        <tissue evidence="2">Leaf</tissue>
    </source>
</reference>
<dbReference type="PANTHER" id="PTHR10292:SF34">
    <property type="entry name" value="CLATHRIN HEAVY CHAIN 1-RELATED"/>
    <property type="match status" value="1"/>
</dbReference>
<dbReference type="GO" id="GO:0006898">
    <property type="term" value="P:receptor-mediated endocytosis"/>
    <property type="evidence" value="ECO:0007669"/>
    <property type="project" value="TreeGrafter"/>
</dbReference>
<dbReference type="GO" id="GO:0009507">
    <property type="term" value="C:chloroplast"/>
    <property type="evidence" value="ECO:0007669"/>
    <property type="project" value="TreeGrafter"/>
</dbReference>
<keyword evidence="1" id="KW-0472">Membrane</keyword>
<dbReference type="Gene3D" id="2.130.10.110">
    <property type="entry name" value="Clathrin heavy-chain terminal domain"/>
    <property type="match status" value="1"/>
</dbReference>
<dbReference type="AlphaFoldDB" id="A0A392PH62"/>
<dbReference type="GO" id="GO:0030130">
    <property type="term" value="C:clathrin coat of trans-Golgi network vesicle"/>
    <property type="evidence" value="ECO:0007669"/>
    <property type="project" value="InterPro"/>
</dbReference>
<proteinExistence type="predicted"/>
<dbReference type="SUPFAM" id="SSF50989">
    <property type="entry name" value="Clathrin heavy-chain terminal domain"/>
    <property type="match status" value="1"/>
</dbReference>
<keyword evidence="3" id="KW-1185">Reference proteome</keyword>
<comment type="caution">
    <text evidence="2">The sequence shown here is derived from an EMBL/GenBank/DDBJ whole genome shotgun (WGS) entry which is preliminary data.</text>
</comment>
<sequence>MKSYQMPEQVVFWKWISPKLLGLVTQTSVYHWSIEVNGLFFSALVACLQIVNWYLGM</sequence>
<evidence type="ECO:0000256" key="1">
    <source>
        <dbReference type="SAM" id="Phobius"/>
    </source>
</evidence>
<dbReference type="PANTHER" id="PTHR10292">
    <property type="entry name" value="CLATHRIN HEAVY CHAIN RELATED"/>
    <property type="match status" value="1"/>
</dbReference>
<dbReference type="GO" id="GO:0030132">
    <property type="term" value="C:clathrin coat of coated pit"/>
    <property type="evidence" value="ECO:0007669"/>
    <property type="project" value="InterPro"/>
</dbReference>
<accession>A0A392PH62</accession>
<dbReference type="GO" id="GO:0071439">
    <property type="term" value="C:clathrin complex"/>
    <property type="evidence" value="ECO:0007669"/>
    <property type="project" value="TreeGrafter"/>
</dbReference>
<feature type="transmembrane region" description="Helical" evidence="1">
    <location>
        <begin position="38"/>
        <end position="55"/>
    </location>
</feature>
<dbReference type="GO" id="GO:0005198">
    <property type="term" value="F:structural molecule activity"/>
    <property type="evidence" value="ECO:0007669"/>
    <property type="project" value="InterPro"/>
</dbReference>
<dbReference type="EMBL" id="LXQA010078977">
    <property type="protein sequence ID" value="MCI11134.1"/>
    <property type="molecule type" value="Genomic_DNA"/>
</dbReference>
<dbReference type="InterPro" id="IPR016025">
    <property type="entry name" value="Clathrin_H-chain_N"/>
</dbReference>
<dbReference type="Proteomes" id="UP000265520">
    <property type="component" value="Unassembled WGS sequence"/>
</dbReference>
<organism evidence="2 3">
    <name type="scientific">Trifolium medium</name>
    <dbReference type="NCBI Taxonomy" id="97028"/>
    <lineage>
        <taxon>Eukaryota</taxon>
        <taxon>Viridiplantae</taxon>
        <taxon>Streptophyta</taxon>
        <taxon>Embryophyta</taxon>
        <taxon>Tracheophyta</taxon>
        <taxon>Spermatophyta</taxon>
        <taxon>Magnoliopsida</taxon>
        <taxon>eudicotyledons</taxon>
        <taxon>Gunneridae</taxon>
        <taxon>Pentapetalae</taxon>
        <taxon>rosids</taxon>
        <taxon>fabids</taxon>
        <taxon>Fabales</taxon>
        <taxon>Fabaceae</taxon>
        <taxon>Papilionoideae</taxon>
        <taxon>50 kb inversion clade</taxon>
        <taxon>NPAAA clade</taxon>
        <taxon>Hologalegina</taxon>
        <taxon>IRL clade</taxon>
        <taxon>Trifolieae</taxon>
        <taxon>Trifolium</taxon>
    </lineage>
</organism>
<name>A0A392PH62_9FABA</name>
<evidence type="ECO:0000313" key="2">
    <source>
        <dbReference type="EMBL" id="MCI11134.1"/>
    </source>
</evidence>
<evidence type="ECO:0000313" key="3">
    <source>
        <dbReference type="Proteomes" id="UP000265520"/>
    </source>
</evidence>